<dbReference type="InterPro" id="IPR030458">
    <property type="entry name" value="Glyco_hydro_31_AS"/>
</dbReference>
<evidence type="ECO:0000256" key="9">
    <source>
        <dbReference type="SAM" id="SignalP"/>
    </source>
</evidence>
<dbReference type="InterPro" id="IPR000322">
    <property type="entry name" value="Glyco_hydro_31_TIM"/>
</dbReference>
<dbReference type="WBParaSite" id="EVEC_0000581901-mRNA-1">
    <property type="protein sequence ID" value="EVEC_0000581901-mRNA-1"/>
    <property type="gene ID" value="EVEC_0000581901"/>
</dbReference>
<dbReference type="InterPro" id="IPR013780">
    <property type="entry name" value="Glyco_hydro_b"/>
</dbReference>
<keyword evidence="6 8" id="KW-0326">Glycosidase</keyword>
<evidence type="ECO:0000256" key="5">
    <source>
        <dbReference type="ARBA" id="ARBA00023157"/>
    </source>
</evidence>
<dbReference type="PANTHER" id="PTHR22762">
    <property type="entry name" value="ALPHA-GLUCOSIDASE"/>
    <property type="match status" value="1"/>
</dbReference>
<dbReference type="SUPFAM" id="SSF51445">
    <property type="entry name" value="(Trans)glycosidases"/>
    <property type="match status" value="1"/>
</dbReference>
<dbReference type="GO" id="GO:0005975">
    <property type="term" value="P:carbohydrate metabolic process"/>
    <property type="evidence" value="ECO:0007669"/>
    <property type="project" value="InterPro"/>
</dbReference>
<dbReference type="SUPFAM" id="SSF57492">
    <property type="entry name" value="Trefoil"/>
    <property type="match status" value="1"/>
</dbReference>
<dbReference type="OrthoDB" id="1334205at2759"/>
<reference evidence="11 12" key="2">
    <citation type="submission" date="2018-10" db="EMBL/GenBank/DDBJ databases">
        <authorList>
            <consortium name="Pathogen Informatics"/>
        </authorList>
    </citation>
    <scope>NUCLEOTIDE SEQUENCE [LARGE SCALE GENOMIC DNA]</scope>
</reference>
<dbReference type="GO" id="GO:0030246">
    <property type="term" value="F:carbohydrate binding"/>
    <property type="evidence" value="ECO:0007669"/>
    <property type="project" value="InterPro"/>
</dbReference>
<evidence type="ECO:0000313" key="12">
    <source>
        <dbReference type="Proteomes" id="UP000274131"/>
    </source>
</evidence>
<dbReference type="SUPFAM" id="SSF74650">
    <property type="entry name" value="Galactose mutarotase-like"/>
    <property type="match status" value="1"/>
</dbReference>
<dbReference type="GO" id="GO:0016020">
    <property type="term" value="C:membrane"/>
    <property type="evidence" value="ECO:0007669"/>
    <property type="project" value="UniProtKB-SubCell"/>
</dbReference>
<keyword evidence="9" id="KW-0732">Signal</keyword>
<keyword evidence="3 8" id="KW-0378">Hydrolase</keyword>
<dbReference type="InterPro" id="IPR048395">
    <property type="entry name" value="Glyco_hydro_31_C"/>
</dbReference>
<dbReference type="InterPro" id="IPR017853">
    <property type="entry name" value="GH"/>
</dbReference>
<evidence type="ECO:0000313" key="11">
    <source>
        <dbReference type="EMBL" id="VDD90679.1"/>
    </source>
</evidence>
<dbReference type="PROSITE" id="PS51257">
    <property type="entry name" value="PROKAR_LIPOPROTEIN"/>
    <property type="match status" value="1"/>
</dbReference>
<evidence type="ECO:0000256" key="7">
    <source>
        <dbReference type="PROSITE-ProRule" id="PRU00779"/>
    </source>
</evidence>
<reference evidence="13" key="1">
    <citation type="submission" date="2017-02" db="UniProtKB">
        <authorList>
            <consortium name="WormBaseParasite"/>
        </authorList>
    </citation>
    <scope>IDENTIFICATION</scope>
</reference>
<feature type="signal peptide" evidence="9">
    <location>
        <begin position="1"/>
        <end position="19"/>
    </location>
</feature>
<dbReference type="EMBL" id="UXUI01008162">
    <property type="protein sequence ID" value="VDD90679.1"/>
    <property type="molecule type" value="Genomic_DNA"/>
</dbReference>
<keyword evidence="12" id="KW-1185">Reference proteome</keyword>
<dbReference type="Pfam" id="PF00088">
    <property type="entry name" value="Trefoil"/>
    <property type="match status" value="1"/>
</dbReference>
<evidence type="ECO:0000256" key="2">
    <source>
        <dbReference type="ARBA" id="ARBA00007806"/>
    </source>
</evidence>
<evidence type="ECO:0000256" key="4">
    <source>
        <dbReference type="ARBA" id="ARBA00023136"/>
    </source>
</evidence>
<dbReference type="Gene3D" id="3.20.20.80">
    <property type="entry name" value="Glycosidases"/>
    <property type="match status" value="1"/>
</dbReference>
<evidence type="ECO:0000256" key="6">
    <source>
        <dbReference type="ARBA" id="ARBA00023295"/>
    </source>
</evidence>
<evidence type="ECO:0000256" key="8">
    <source>
        <dbReference type="RuleBase" id="RU361185"/>
    </source>
</evidence>
<sequence length="919" mass="104547">MAKLVNFLTILLFVIFVSCQDEAPRIDCHPEPGASKERCTARGCRWSESNITGAPYCVLPTTTGYSVQTSSDTTYLLIKIVSPENPKNPFGDDITPLSFEVKKYGSILNIRITDPNNKRFAQPFFFVNSVFPSTFNILNYEPPIDLPRETASSSENLEFKATTDKSLFTFKIQRRTGVAIWDTSIGGLLFADQYIQIATLLPSDRIAGFGEHVHRHLMHDLTRYTTWPMFARDDGPDSQQELNTKNYYGVHPFYLCVEEGGKAHGVVFINSNAQEVTLGPKSLVYRTIGGILDIAFFPGPTPDDVISQYLGFIGRPKLQAYWALGYQLSRWGYESLSDMQQAVNRTQQADIPLDIIYADIDYMNGYRDFSENPKWVGFDDYVKQKRAEGLHTILIFDPAIEVDYDSFNRSESQGVSYIEWPDHKYVPDRVEANYSMLIDKNVMLGNVWPSRNTAMPDFLDPKNNTVNWWKSEFVKFHEKVFFLHLSCSVLKTVAEISVTLEITSRCPLDGIWIDMNEPSNFDTGVYNASGGEKPPENFKLSCPVGQGFTLDDPPYPTQAVFLRGNKEYLSAKTLCMIGKTGRNSYNFYDTKNLYGWSEMKATAVALNAIDSGKRGAVISRSTFISSGRYGGHWLGDNTATWNDLRSAIIGTMEFNMFGIPYVGSDICGFNGNTTEELCLRWHQVGAFHPFSRNHNTKGARPQDPALWSSVGRAAREALKLRYRLLPHLYSLMYNAHLYGKMVIRPLFFSYPTDEAAMEFDNQFMWGDSIMFAPIITEVTDNSIKIYLQKKLFFVLRYYSFQKTDTRLAYFPSGFWYSIRSNDYGQLFAGSVKGMMRRVHGPKDWNTPVYLLGTIILSDLRHKDDINNCCEEKIITYSIERELFYIEGGKIVPTQIPSKTTNETRKNPFGLIIALGRYCF</sequence>
<dbReference type="Gene3D" id="2.60.40.1180">
    <property type="entry name" value="Golgi alpha-mannosidase II"/>
    <property type="match status" value="2"/>
</dbReference>
<organism evidence="13">
    <name type="scientific">Enterobius vermicularis</name>
    <name type="common">Human pinworm</name>
    <dbReference type="NCBI Taxonomy" id="51028"/>
    <lineage>
        <taxon>Eukaryota</taxon>
        <taxon>Metazoa</taxon>
        <taxon>Ecdysozoa</taxon>
        <taxon>Nematoda</taxon>
        <taxon>Chromadorea</taxon>
        <taxon>Rhabditida</taxon>
        <taxon>Spirurina</taxon>
        <taxon>Oxyuridomorpha</taxon>
        <taxon>Oxyuroidea</taxon>
        <taxon>Oxyuridae</taxon>
        <taxon>Enterobius</taxon>
    </lineage>
</organism>
<evidence type="ECO:0000313" key="13">
    <source>
        <dbReference type="WBParaSite" id="EVEC_0000581901-mRNA-1"/>
    </source>
</evidence>
<dbReference type="PROSITE" id="PS51448">
    <property type="entry name" value="P_TREFOIL_2"/>
    <property type="match status" value="1"/>
</dbReference>
<dbReference type="Pfam" id="PF01055">
    <property type="entry name" value="Glyco_hydro_31_2nd"/>
    <property type="match status" value="1"/>
</dbReference>
<evidence type="ECO:0000256" key="1">
    <source>
        <dbReference type="ARBA" id="ARBA00004370"/>
    </source>
</evidence>
<dbReference type="CDD" id="cd06602">
    <property type="entry name" value="GH31_MGAM_SI_GAA"/>
    <property type="match status" value="1"/>
</dbReference>
<keyword evidence="5" id="KW-1015">Disulfide bond</keyword>
<dbReference type="Gene3D" id="4.10.110.10">
    <property type="entry name" value="Spasmolytic Protein, domain 1"/>
    <property type="match status" value="1"/>
</dbReference>
<protein>
    <submittedName>
        <fullName evidence="13">P-type domain-containing protein</fullName>
    </submittedName>
</protein>
<dbReference type="SUPFAM" id="SSF51011">
    <property type="entry name" value="Glycosyl hydrolase domain"/>
    <property type="match status" value="1"/>
</dbReference>
<feature type="domain" description="P-type" evidence="10">
    <location>
        <begin position="17"/>
        <end position="61"/>
    </location>
</feature>
<dbReference type="CDD" id="cd00111">
    <property type="entry name" value="Trefoil"/>
    <property type="match status" value="1"/>
</dbReference>
<dbReference type="Gene3D" id="2.60.40.1760">
    <property type="entry name" value="glycosyl hydrolase (family 31)"/>
    <property type="match status" value="1"/>
</dbReference>
<dbReference type="Proteomes" id="UP000274131">
    <property type="component" value="Unassembled WGS sequence"/>
</dbReference>
<feature type="chain" id="PRO_5043122707" evidence="9">
    <location>
        <begin position="20"/>
        <end position="919"/>
    </location>
</feature>
<gene>
    <name evidence="11" type="ORF">EVEC_LOCUS5430</name>
</gene>
<dbReference type="InterPro" id="IPR044913">
    <property type="entry name" value="P_trefoil_dom_sf"/>
</dbReference>
<dbReference type="PROSITE" id="PS00129">
    <property type="entry name" value="GLYCOSYL_HYDROL_F31_1"/>
    <property type="match status" value="1"/>
</dbReference>
<proteinExistence type="inferred from homology"/>
<dbReference type="InterPro" id="IPR000519">
    <property type="entry name" value="P_trefoil_dom"/>
</dbReference>
<dbReference type="GO" id="GO:0004558">
    <property type="term" value="F:alpha-1,4-glucosidase activity"/>
    <property type="evidence" value="ECO:0007669"/>
    <property type="project" value="TreeGrafter"/>
</dbReference>
<dbReference type="Pfam" id="PF21365">
    <property type="entry name" value="Glyco_hydro_31_3rd"/>
    <property type="match status" value="1"/>
</dbReference>
<dbReference type="CDD" id="cd14752">
    <property type="entry name" value="GH31_N"/>
    <property type="match status" value="1"/>
</dbReference>
<comment type="caution">
    <text evidence="7">Lacks conserved residue(s) required for the propagation of feature annotation.</text>
</comment>
<name>A0A0N4V6D6_ENTVE</name>
<dbReference type="AlphaFoldDB" id="A0A0N4V6D6"/>
<keyword evidence="4" id="KW-0472">Membrane</keyword>
<dbReference type="InterPro" id="IPR011013">
    <property type="entry name" value="Gal_mutarotase_sf_dom"/>
</dbReference>
<dbReference type="PANTHER" id="PTHR22762:SF94">
    <property type="entry name" value="P-TYPE DOMAIN-CONTAINING PROTEIN"/>
    <property type="match status" value="1"/>
</dbReference>
<comment type="subcellular location">
    <subcellularLocation>
        <location evidence="1">Membrane</location>
    </subcellularLocation>
</comment>
<dbReference type="STRING" id="51028.A0A0N4V6D6"/>
<evidence type="ECO:0000256" key="3">
    <source>
        <dbReference type="ARBA" id="ARBA00022801"/>
    </source>
</evidence>
<dbReference type="SMART" id="SM00018">
    <property type="entry name" value="PD"/>
    <property type="match status" value="1"/>
</dbReference>
<accession>A0A0N4V6D6</accession>
<comment type="similarity">
    <text evidence="2 8">Belongs to the glycosyl hydrolase 31 family.</text>
</comment>
<evidence type="ECO:0000259" key="10">
    <source>
        <dbReference type="PROSITE" id="PS51448"/>
    </source>
</evidence>